<dbReference type="Gene3D" id="1.20.1250.20">
    <property type="entry name" value="MFS general substrate transporter like domains"/>
    <property type="match status" value="1"/>
</dbReference>
<name>A0A1J9RPP7_9PEZI</name>
<accession>A0A1J9RPP7</accession>
<keyword evidence="5 7" id="KW-1133">Transmembrane helix</keyword>
<feature type="transmembrane region" description="Helical" evidence="7">
    <location>
        <begin position="65"/>
        <end position="86"/>
    </location>
</feature>
<dbReference type="GO" id="GO:0005886">
    <property type="term" value="C:plasma membrane"/>
    <property type="evidence" value="ECO:0007669"/>
    <property type="project" value="UniProtKB-SubCell"/>
</dbReference>
<evidence type="ECO:0000313" key="9">
    <source>
        <dbReference type="Proteomes" id="UP000183809"/>
    </source>
</evidence>
<evidence type="ECO:0000256" key="6">
    <source>
        <dbReference type="ARBA" id="ARBA00023136"/>
    </source>
</evidence>
<dbReference type="OrthoDB" id="3936150at2759"/>
<evidence type="ECO:0000256" key="7">
    <source>
        <dbReference type="SAM" id="Phobius"/>
    </source>
</evidence>
<dbReference type="EMBL" id="MNUE01000078">
    <property type="protein sequence ID" value="OJD29541.1"/>
    <property type="molecule type" value="Genomic_DNA"/>
</dbReference>
<evidence type="ECO:0000256" key="2">
    <source>
        <dbReference type="ARBA" id="ARBA00022448"/>
    </source>
</evidence>
<feature type="transmembrane region" description="Helical" evidence="7">
    <location>
        <begin position="106"/>
        <end position="128"/>
    </location>
</feature>
<dbReference type="PANTHER" id="PTHR23502">
    <property type="entry name" value="MAJOR FACILITATOR SUPERFAMILY"/>
    <property type="match status" value="1"/>
</dbReference>
<comment type="subcellular location">
    <subcellularLocation>
        <location evidence="1">Cell membrane</location>
        <topology evidence="1">Multi-pass membrane protein</topology>
    </subcellularLocation>
</comment>
<dbReference type="AlphaFoldDB" id="A0A1J9RPP7"/>
<sequence>MALALVYNVYHDNRRYVRIAEANGGHAPPEARLLACVVGGFALPASVAAGVPFRFGMVLVSISVINYLVDSYTVFAASVMAGNSVLRSLFGAAFPLFTTQMYQKLGIHWASSLAAFLSVLCLPFPFLFYKYGEAIHAKCKYST</sequence>
<comment type="caution">
    <text evidence="8">The sequence shown here is derived from an EMBL/GenBank/DDBJ whole genome shotgun (WGS) entry which is preliminary data.</text>
</comment>
<dbReference type="STRING" id="236234.A0A1J9RPP7"/>
<dbReference type="RefSeq" id="XP_020125801.1">
    <property type="nucleotide sequence ID" value="XM_020279096.1"/>
</dbReference>
<organism evidence="8 9">
    <name type="scientific">Diplodia corticola</name>
    <dbReference type="NCBI Taxonomy" id="236234"/>
    <lineage>
        <taxon>Eukaryota</taxon>
        <taxon>Fungi</taxon>
        <taxon>Dikarya</taxon>
        <taxon>Ascomycota</taxon>
        <taxon>Pezizomycotina</taxon>
        <taxon>Dothideomycetes</taxon>
        <taxon>Dothideomycetes incertae sedis</taxon>
        <taxon>Botryosphaeriales</taxon>
        <taxon>Botryosphaeriaceae</taxon>
        <taxon>Diplodia</taxon>
    </lineage>
</organism>
<dbReference type="Proteomes" id="UP000183809">
    <property type="component" value="Unassembled WGS sequence"/>
</dbReference>
<reference evidence="8 9" key="1">
    <citation type="submission" date="2016-10" db="EMBL/GenBank/DDBJ databases">
        <title>Proteomics and genomics reveal pathogen-plant mechanisms compatible with a hemibiotrophic lifestyle of Diplodia corticola.</title>
        <authorList>
            <person name="Fernandes I."/>
            <person name="De Jonge R."/>
            <person name="Van De Peer Y."/>
            <person name="Devreese B."/>
            <person name="Alves A."/>
            <person name="Esteves A.C."/>
        </authorList>
    </citation>
    <scope>NUCLEOTIDE SEQUENCE [LARGE SCALE GENOMIC DNA]</scope>
    <source>
        <strain evidence="8 9">CBS 112549</strain>
    </source>
</reference>
<dbReference type="InterPro" id="IPR036259">
    <property type="entry name" value="MFS_trans_sf"/>
</dbReference>
<evidence type="ECO:0000256" key="1">
    <source>
        <dbReference type="ARBA" id="ARBA00004651"/>
    </source>
</evidence>
<keyword evidence="9" id="KW-1185">Reference proteome</keyword>
<dbReference type="SUPFAM" id="SSF103473">
    <property type="entry name" value="MFS general substrate transporter"/>
    <property type="match status" value="1"/>
</dbReference>
<gene>
    <name evidence="8" type="ORF">BKCO1_7800039</name>
</gene>
<feature type="transmembrane region" description="Helical" evidence="7">
    <location>
        <begin position="31"/>
        <end position="53"/>
    </location>
</feature>
<evidence type="ECO:0000256" key="5">
    <source>
        <dbReference type="ARBA" id="ARBA00022989"/>
    </source>
</evidence>
<proteinExistence type="predicted"/>
<evidence type="ECO:0000256" key="3">
    <source>
        <dbReference type="ARBA" id="ARBA00022475"/>
    </source>
</evidence>
<keyword evidence="6 7" id="KW-0472">Membrane</keyword>
<protein>
    <submittedName>
        <fullName evidence="8">Major facilitator superfamily</fullName>
    </submittedName>
</protein>
<dbReference type="GO" id="GO:0022857">
    <property type="term" value="F:transmembrane transporter activity"/>
    <property type="evidence" value="ECO:0007669"/>
    <property type="project" value="TreeGrafter"/>
</dbReference>
<keyword evidence="3" id="KW-1003">Cell membrane</keyword>
<dbReference type="GeneID" id="31019358"/>
<evidence type="ECO:0000256" key="4">
    <source>
        <dbReference type="ARBA" id="ARBA00022692"/>
    </source>
</evidence>
<keyword evidence="2" id="KW-0813">Transport</keyword>
<keyword evidence="4 7" id="KW-0812">Transmembrane</keyword>
<dbReference type="PANTHER" id="PTHR23502:SF186">
    <property type="entry name" value="MAJOR FACILITATOR SUPERFAMILY (MFS) PROFILE DOMAIN-CONTAINING PROTEIN"/>
    <property type="match status" value="1"/>
</dbReference>
<evidence type="ECO:0000313" key="8">
    <source>
        <dbReference type="EMBL" id="OJD29541.1"/>
    </source>
</evidence>